<dbReference type="EMBL" id="JANQDX010000010">
    <property type="protein sequence ID" value="KAL0917144.1"/>
    <property type="molecule type" value="Genomic_DNA"/>
</dbReference>
<organism evidence="2 3">
    <name type="scientific">Dendrobium thyrsiflorum</name>
    <name type="common">Pinecone-like raceme dendrobium</name>
    <name type="synonym">Orchid</name>
    <dbReference type="NCBI Taxonomy" id="117978"/>
    <lineage>
        <taxon>Eukaryota</taxon>
        <taxon>Viridiplantae</taxon>
        <taxon>Streptophyta</taxon>
        <taxon>Embryophyta</taxon>
        <taxon>Tracheophyta</taxon>
        <taxon>Spermatophyta</taxon>
        <taxon>Magnoliopsida</taxon>
        <taxon>Liliopsida</taxon>
        <taxon>Asparagales</taxon>
        <taxon>Orchidaceae</taxon>
        <taxon>Epidendroideae</taxon>
        <taxon>Malaxideae</taxon>
        <taxon>Dendrobiinae</taxon>
        <taxon>Dendrobium</taxon>
    </lineage>
</organism>
<sequence length="236" mass="25860">MQDYYIGPNKLPFGRPPSGSPAQSAVQQSQVVPFAVLLPRARLIAVQTSWNLVKLLSSSFCIKSSLSSLLEFANLLPKHPSWLSTTCSPTQVAVHLLRCRQLLSTTSRRFLWLFPSTEGGKSLQQFSSLVLSQPNSTRISPIVLSYDSNLPLDGRNLFFDGGSKCENNSKHVFLHGLIYLRINVEERAFGGEEIEESSKISRAPTPPPVNSHGLPPTIAGPPPSHQPTSELSQITT</sequence>
<evidence type="ECO:0000256" key="1">
    <source>
        <dbReference type="SAM" id="MobiDB-lite"/>
    </source>
</evidence>
<evidence type="ECO:0000313" key="3">
    <source>
        <dbReference type="Proteomes" id="UP001552299"/>
    </source>
</evidence>
<feature type="region of interest" description="Disordered" evidence="1">
    <location>
        <begin position="193"/>
        <end position="236"/>
    </location>
</feature>
<proteinExistence type="predicted"/>
<feature type="compositionally biased region" description="Polar residues" evidence="1">
    <location>
        <begin position="226"/>
        <end position="236"/>
    </location>
</feature>
<reference evidence="2 3" key="1">
    <citation type="journal article" date="2024" name="Plant Biotechnol. J.">
        <title>Dendrobium thyrsiflorum genome and its molecular insights into genes involved in important horticultural traits.</title>
        <authorList>
            <person name="Chen B."/>
            <person name="Wang J.Y."/>
            <person name="Zheng P.J."/>
            <person name="Li K.L."/>
            <person name="Liang Y.M."/>
            <person name="Chen X.F."/>
            <person name="Zhang C."/>
            <person name="Zhao X."/>
            <person name="He X."/>
            <person name="Zhang G.Q."/>
            <person name="Liu Z.J."/>
            <person name="Xu Q."/>
        </authorList>
    </citation>
    <scope>NUCLEOTIDE SEQUENCE [LARGE SCALE GENOMIC DNA]</scope>
    <source>
        <strain evidence="2">GZMU011</strain>
    </source>
</reference>
<evidence type="ECO:0000313" key="2">
    <source>
        <dbReference type="EMBL" id="KAL0917144.1"/>
    </source>
</evidence>
<dbReference type="Proteomes" id="UP001552299">
    <property type="component" value="Unassembled WGS sequence"/>
</dbReference>
<protein>
    <submittedName>
        <fullName evidence="2">Uncharacterized protein</fullName>
    </submittedName>
</protein>
<accession>A0ABD0UWZ7</accession>
<dbReference type="AlphaFoldDB" id="A0ABD0UWZ7"/>
<name>A0ABD0UWZ7_DENTH</name>
<keyword evidence="3" id="KW-1185">Reference proteome</keyword>
<comment type="caution">
    <text evidence="2">The sequence shown here is derived from an EMBL/GenBank/DDBJ whole genome shotgun (WGS) entry which is preliminary data.</text>
</comment>
<gene>
    <name evidence="2" type="ORF">M5K25_012191</name>
</gene>